<dbReference type="Proteomes" id="UP001218364">
    <property type="component" value="Unassembled WGS sequence"/>
</dbReference>
<evidence type="ECO:0008006" key="3">
    <source>
        <dbReference type="Google" id="ProtNLM"/>
    </source>
</evidence>
<comment type="caution">
    <text evidence="1">The sequence shown here is derived from an EMBL/GenBank/DDBJ whole genome shotgun (WGS) entry which is preliminary data.</text>
</comment>
<dbReference type="RefSeq" id="WP_274840124.1">
    <property type="nucleotide sequence ID" value="NZ_JARCJF010000011.1"/>
</dbReference>
<evidence type="ECO:0000313" key="1">
    <source>
        <dbReference type="EMBL" id="MDE4167517.1"/>
    </source>
</evidence>
<reference evidence="1 2" key="1">
    <citation type="submission" date="2023-02" db="EMBL/GenBank/DDBJ databases">
        <title>Population genomics of bacteria associated with diatom.</title>
        <authorList>
            <person name="Xie J."/>
            <person name="Wang H."/>
        </authorList>
    </citation>
    <scope>NUCLEOTIDE SEQUENCE [LARGE SCALE GENOMIC DNA]</scope>
    <source>
        <strain evidence="1 2">PT47_8</strain>
    </source>
</reference>
<protein>
    <recommendedName>
        <fullName evidence="3">GIY-YIG nuclease family protein</fullName>
    </recommendedName>
</protein>
<proteinExistence type="predicted"/>
<dbReference type="EMBL" id="JARCJK010000011">
    <property type="protein sequence ID" value="MDE4167517.1"/>
    <property type="molecule type" value="Genomic_DNA"/>
</dbReference>
<evidence type="ECO:0000313" key="2">
    <source>
        <dbReference type="Proteomes" id="UP001218364"/>
    </source>
</evidence>
<sequence length="282" mass="32302">MNYSLVYPDQSRLVGTESISPSQLDEVRYFVEIVEPIKFPLYQKTWPGDLYGTEGAYAFIRLSPPCLRIYVGVSWTDLRERVLKQKFQRRWADIVLLFELPGLGKKTLECLETGLMTFGQRWLPNAIWDNVKGMPRGETPVIWNPPLEVNLLAGKIFYHIWLRARYRHETSPRLELAATHQMGAPSERLYGRLHRQRGGWCYLLPGSRVSAHCPNLKAIRLNPYARKTFGKYYFPGQISAQPGCLTRPAGLVVGEAIQFRSPASAADFLFAGQRGDERWVNI</sequence>
<accession>A0ABD4XDX8</accession>
<dbReference type="AlphaFoldDB" id="A0ABD4XDX8"/>
<gene>
    <name evidence="1" type="ORF">PXK24_17620</name>
</gene>
<organism evidence="1 2">
    <name type="scientific">Phaeobacter gallaeciensis</name>
    <dbReference type="NCBI Taxonomy" id="60890"/>
    <lineage>
        <taxon>Bacteria</taxon>
        <taxon>Pseudomonadati</taxon>
        <taxon>Pseudomonadota</taxon>
        <taxon>Alphaproteobacteria</taxon>
        <taxon>Rhodobacterales</taxon>
        <taxon>Roseobacteraceae</taxon>
        <taxon>Phaeobacter</taxon>
    </lineage>
</organism>
<name>A0ABD4XDX8_9RHOB</name>